<evidence type="ECO:0000256" key="6">
    <source>
        <dbReference type="PROSITE-ProRule" id="PRU10059"/>
    </source>
</evidence>
<gene>
    <name evidence="12" type="ORF">EV189_2991</name>
</gene>
<dbReference type="InterPro" id="IPR018221">
    <property type="entry name" value="Glyco_hydro_9_His_AS"/>
</dbReference>
<keyword evidence="3 6" id="KW-0119">Carbohydrate metabolism</keyword>
<dbReference type="GO" id="GO:0030245">
    <property type="term" value="P:cellulose catabolic process"/>
    <property type="evidence" value="ECO:0007669"/>
    <property type="project" value="UniProtKB-KW"/>
</dbReference>
<reference evidence="12 13" key="1">
    <citation type="submission" date="2019-02" db="EMBL/GenBank/DDBJ databases">
        <title>Genomic Encyclopedia of Type Strains, Phase IV (KMG-IV): sequencing the most valuable type-strain genomes for metagenomic binning, comparative biology and taxonomic classification.</title>
        <authorList>
            <person name="Goeker M."/>
        </authorList>
    </citation>
    <scope>NUCLEOTIDE SEQUENCE [LARGE SCALE GENOMIC DNA]</scope>
    <source>
        <strain evidence="12 13">DSM 45622</strain>
    </source>
</reference>
<dbReference type="EC" id="3.2.1.4" evidence="8"/>
<dbReference type="Gene3D" id="2.60.40.10">
    <property type="entry name" value="Immunoglobulins"/>
    <property type="match status" value="1"/>
</dbReference>
<dbReference type="InterPro" id="IPR008928">
    <property type="entry name" value="6-hairpin_glycosidase_sf"/>
</dbReference>
<keyword evidence="13" id="KW-1185">Reference proteome</keyword>
<feature type="active site" evidence="7">
    <location>
        <position position="764"/>
    </location>
</feature>
<dbReference type="CDD" id="cd02850">
    <property type="entry name" value="E_set_Cellulase_N"/>
    <property type="match status" value="1"/>
</dbReference>
<accession>A0A4Q7NSC4</accession>
<keyword evidence="2 6" id="KW-0378">Hydrolase</keyword>
<feature type="domain" description="CBM-cenC" evidence="10">
    <location>
        <begin position="44"/>
        <end position="157"/>
    </location>
</feature>
<feature type="active site" evidence="7">
    <location>
        <position position="773"/>
    </location>
</feature>
<dbReference type="InterPro" id="IPR001701">
    <property type="entry name" value="Glyco_hydro_9"/>
</dbReference>
<keyword evidence="5 6" id="KW-0624">Polysaccharide degradation</keyword>
<dbReference type="InterPro" id="IPR013783">
    <property type="entry name" value="Ig-like_fold"/>
</dbReference>
<dbReference type="Gene3D" id="1.50.10.10">
    <property type="match status" value="1"/>
</dbReference>
<dbReference type="Pfam" id="PF02927">
    <property type="entry name" value="CelD_N"/>
    <property type="match status" value="1"/>
</dbReference>
<keyword evidence="8" id="KW-0136">Cellulose degradation</keyword>
<sequence length="915" mass="95528">MSPFTPRRQGAGRTLGRSTALSGAVGLVLLGTTAPAASADEPEQVVNGSFSNGTTGWEGYPAFAVQDGAGCLTVPAGTGAYSAAIRQPLKNLVKGATYAFTFTAWASVDGGSADTVAPYPRVVIQGGADVNYAAAFPSTKVNPTGAHKQYTYSFTENADLGATPALEFSQDISNDKAYTFCIDDVSVKGGAEVPVYTPDTGPRVRVNQVGYLPAGPKGATLVTTSTDPLPWQLENAGGTVVASGVSTPKGVDPTAGLNVHTIDFTSYTTPGTGYTLVADGQTSYPFAISGSAYDQLREDSKTVFYTQRSGTPILDSVAPGYGRAAGHVGVAPNTGDTAVPCQSLSDDSQKILVKQGDAPWTCDYTSDVTGGWYDAGDQGKYVVNGGIAVGQLLQEFERTKDAPSTDAGALGDSTLRVPERGNAVPDILDEAKWELDFFLKMQVKPGHPLAGMVFHKVADANWTGLPLDPAHDPQQRVLYRPSTAATLNVAATAAQGARLFAPYDAAYAQKLLQAAKTAYAAAKANPALYAPAPDASLDPNPGSGPYDDSNVTDEFYWAASELYLTTGDSSFRSDVLASPWNSAATSTVFTHDGFDWGHVAALARLDLATVPNALPGRAAIRQSVIDAADQYLADQAAQPFGQAYAPAGGNYAWGSNSSILNNMQVIGTAYDLTDAAKYRDGVERSMDYLLGRNALNQSYITGYGTKYSHNQHSRIYSHELDPSLPNPPSGTIAGGPNSTTLSTGDPVAAATFTKGCITQFCYLDDIGAWSLNELTINWNAPLSWVSSFLADQDNGADLQTTPLQAGITLGSRNTTGPTSATLVVSNPASPKKPGAHVSSVTFALPTAFTVSSKQKGVTVSQDGAFVTVTLPAYSGTVYGGKQVSVSLVLTPVLDGQLARTLPEQFWIDGVPAANG</sequence>
<dbReference type="PROSITE" id="PS00698">
    <property type="entry name" value="GH9_3"/>
    <property type="match status" value="1"/>
</dbReference>
<name>A0A4Q7NSC4_9ACTN</name>
<dbReference type="AlphaFoldDB" id="A0A4Q7NSC4"/>
<evidence type="ECO:0000256" key="2">
    <source>
        <dbReference type="ARBA" id="ARBA00022801"/>
    </source>
</evidence>
<evidence type="ECO:0000313" key="12">
    <source>
        <dbReference type="EMBL" id="RZS87560.1"/>
    </source>
</evidence>
<evidence type="ECO:0000259" key="9">
    <source>
        <dbReference type="Pfam" id="PF00759"/>
    </source>
</evidence>
<feature type="chain" id="PRO_5021039571" description="Endoglucanase" evidence="8">
    <location>
        <begin position="40"/>
        <end position="915"/>
    </location>
</feature>
<dbReference type="InterPro" id="IPR012341">
    <property type="entry name" value="6hp_glycosidase-like_sf"/>
</dbReference>
<dbReference type="SUPFAM" id="SSF81296">
    <property type="entry name" value="E set domains"/>
    <property type="match status" value="1"/>
</dbReference>
<evidence type="ECO:0000256" key="1">
    <source>
        <dbReference type="ARBA" id="ARBA00007072"/>
    </source>
</evidence>
<feature type="active site" evidence="6">
    <location>
        <position position="712"/>
    </location>
</feature>
<organism evidence="12 13">
    <name type="scientific">Motilibacter rhizosphaerae</name>
    <dbReference type="NCBI Taxonomy" id="598652"/>
    <lineage>
        <taxon>Bacteria</taxon>
        <taxon>Bacillati</taxon>
        <taxon>Actinomycetota</taxon>
        <taxon>Actinomycetes</taxon>
        <taxon>Motilibacterales</taxon>
        <taxon>Motilibacteraceae</taxon>
        <taxon>Motilibacter</taxon>
    </lineage>
</organism>
<dbReference type="PROSITE" id="PS00592">
    <property type="entry name" value="GH9_2"/>
    <property type="match status" value="1"/>
</dbReference>
<proteinExistence type="inferred from homology"/>
<dbReference type="Proteomes" id="UP000293638">
    <property type="component" value="Unassembled WGS sequence"/>
</dbReference>
<evidence type="ECO:0000256" key="5">
    <source>
        <dbReference type="ARBA" id="ARBA00023326"/>
    </source>
</evidence>
<evidence type="ECO:0000256" key="7">
    <source>
        <dbReference type="PROSITE-ProRule" id="PRU10060"/>
    </source>
</evidence>
<evidence type="ECO:0000259" key="11">
    <source>
        <dbReference type="Pfam" id="PF02927"/>
    </source>
</evidence>
<evidence type="ECO:0000256" key="8">
    <source>
        <dbReference type="RuleBase" id="RU361166"/>
    </source>
</evidence>
<dbReference type="EMBL" id="SGXD01000003">
    <property type="protein sequence ID" value="RZS87560.1"/>
    <property type="molecule type" value="Genomic_DNA"/>
</dbReference>
<dbReference type="RefSeq" id="WP_231116407.1">
    <property type="nucleotide sequence ID" value="NZ_SGXD01000003.1"/>
</dbReference>
<dbReference type="Pfam" id="PF00759">
    <property type="entry name" value="Glyco_hydro_9"/>
    <property type="match status" value="1"/>
</dbReference>
<comment type="caution">
    <text evidence="12">The sequence shown here is derived from an EMBL/GenBank/DDBJ whole genome shotgun (WGS) entry which is preliminary data.</text>
</comment>
<dbReference type="PANTHER" id="PTHR22298">
    <property type="entry name" value="ENDO-1,4-BETA-GLUCANASE"/>
    <property type="match status" value="1"/>
</dbReference>
<comment type="similarity">
    <text evidence="1 6 8">Belongs to the glycosyl hydrolase 9 (cellulase E) family.</text>
</comment>
<dbReference type="SUPFAM" id="SSF48208">
    <property type="entry name" value="Six-hairpin glycosidases"/>
    <property type="match status" value="1"/>
</dbReference>
<evidence type="ECO:0000256" key="4">
    <source>
        <dbReference type="ARBA" id="ARBA00023295"/>
    </source>
</evidence>
<dbReference type="Pfam" id="PF02018">
    <property type="entry name" value="CBM_4_9"/>
    <property type="match status" value="1"/>
</dbReference>
<dbReference type="Gene3D" id="2.60.120.260">
    <property type="entry name" value="Galactose-binding domain-like"/>
    <property type="match status" value="1"/>
</dbReference>
<dbReference type="SUPFAM" id="SSF49785">
    <property type="entry name" value="Galactose-binding domain-like"/>
    <property type="match status" value="1"/>
</dbReference>
<dbReference type="GO" id="GO:0008810">
    <property type="term" value="F:cellulase activity"/>
    <property type="evidence" value="ECO:0007669"/>
    <property type="project" value="UniProtKB-EC"/>
</dbReference>
<evidence type="ECO:0000259" key="10">
    <source>
        <dbReference type="Pfam" id="PF02018"/>
    </source>
</evidence>
<dbReference type="InterPro" id="IPR008979">
    <property type="entry name" value="Galactose-bd-like_sf"/>
</dbReference>
<feature type="signal peptide" evidence="8">
    <location>
        <begin position="1"/>
        <end position="39"/>
    </location>
</feature>
<dbReference type="InterPro" id="IPR014756">
    <property type="entry name" value="Ig_E-set"/>
</dbReference>
<protein>
    <recommendedName>
        <fullName evidence="8">Endoglucanase</fullName>
        <ecNumber evidence="8">3.2.1.4</ecNumber>
    </recommendedName>
</protein>
<comment type="catalytic activity">
    <reaction evidence="8">
        <text>Endohydrolysis of (1-&gt;4)-beta-D-glucosidic linkages in cellulose, lichenin and cereal beta-D-glucans.</text>
        <dbReference type="EC" id="3.2.1.4"/>
    </reaction>
</comment>
<keyword evidence="8" id="KW-0732">Signal</keyword>
<dbReference type="InterPro" id="IPR003305">
    <property type="entry name" value="CenC_carb-bd"/>
</dbReference>
<feature type="domain" description="Glycoside hydrolase family 9" evidence="9">
    <location>
        <begin position="293"/>
        <end position="785"/>
    </location>
</feature>
<feature type="domain" description="Cellulase Ig-like" evidence="11">
    <location>
        <begin position="199"/>
        <end position="283"/>
    </location>
</feature>
<dbReference type="InterPro" id="IPR004197">
    <property type="entry name" value="Cellulase_Ig-like"/>
</dbReference>
<evidence type="ECO:0000256" key="3">
    <source>
        <dbReference type="ARBA" id="ARBA00023277"/>
    </source>
</evidence>
<evidence type="ECO:0000313" key="13">
    <source>
        <dbReference type="Proteomes" id="UP000293638"/>
    </source>
</evidence>
<dbReference type="InterPro" id="IPR033126">
    <property type="entry name" value="Glyco_hydro_9_Asp/Glu_AS"/>
</dbReference>
<keyword evidence="4 6" id="KW-0326">Glycosidase</keyword>